<dbReference type="Pfam" id="PF20239">
    <property type="entry name" value="DUF6596"/>
    <property type="match status" value="1"/>
</dbReference>
<evidence type="ECO:0000259" key="6">
    <source>
        <dbReference type="Pfam" id="PF08281"/>
    </source>
</evidence>
<evidence type="ECO:0000256" key="3">
    <source>
        <dbReference type="ARBA" id="ARBA00023082"/>
    </source>
</evidence>
<dbReference type="InterPro" id="IPR013249">
    <property type="entry name" value="RNA_pol_sigma70_r4_t2"/>
</dbReference>
<evidence type="ECO:0000256" key="2">
    <source>
        <dbReference type="ARBA" id="ARBA00023015"/>
    </source>
</evidence>
<dbReference type="InterPro" id="IPR036388">
    <property type="entry name" value="WH-like_DNA-bd_sf"/>
</dbReference>
<keyword evidence="2" id="KW-0805">Transcription regulation</keyword>
<dbReference type="NCBIfam" id="TIGR02937">
    <property type="entry name" value="sigma70-ECF"/>
    <property type="match status" value="1"/>
</dbReference>
<dbReference type="RefSeq" id="WP_208237550.1">
    <property type="nucleotide sequence ID" value="NZ_JAGEPF010000003.1"/>
</dbReference>
<feature type="domain" description="DUF6596" evidence="7">
    <location>
        <begin position="184"/>
        <end position="284"/>
    </location>
</feature>
<dbReference type="EMBL" id="JAGEPF010000003">
    <property type="protein sequence ID" value="MBO2456998.1"/>
    <property type="molecule type" value="Genomic_DNA"/>
</dbReference>
<dbReference type="Pfam" id="PF08281">
    <property type="entry name" value="Sigma70_r4_2"/>
    <property type="match status" value="1"/>
</dbReference>
<dbReference type="InterPro" id="IPR007627">
    <property type="entry name" value="RNA_pol_sigma70_r2"/>
</dbReference>
<dbReference type="Gene3D" id="1.10.10.10">
    <property type="entry name" value="Winged helix-like DNA-binding domain superfamily/Winged helix DNA-binding domain"/>
    <property type="match status" value="1"/>
</dbReference>
<dbReference type="PANTHER" id="PTHR47756">
    <property type="entry name" value="BLL6612 PROTEIN-RELATED"/>
    <property type="match status" value="1"/>
</dbReference>
<evidence type="ECO:0000259" key="5">
    <source>
        <dbReference type="Pfam" id="PF04542"/>
    </source>
</evidence>
<keyword evidence="4" id="KW-0804">Transcription</keyword>
<gene>
    <name evidence="8" type="ORF">J4709_05375</name>
</gene>
<keyword evidence="9" id="KW-1185">Reference proteome</keyword>
<dbReference type="Proteomes" id="UP000680206">
    <property type="component" value="Unassembled WGS sequence"/>
</dbReference>
<dbReference type="InterPro" id="IPR046531">
    <property type="entry name" value="DUF6596"/>
</dbReference>
<comment type="similarity">
    <text evidence="1">Belongs to the sigma-70 factor family. ECF subfamily.</text>
</comment>
<accession>A0ABS3RKW1</accession>
<protein>
    <submittedName>
        <fullName evidence="8">Sigma-70 family RNA polymerase sigma factor</fullName>
    </submittedName>
</protein>
<reference evidence="8 9" key="1">
    <citation type="submission" date="2021-03" db="EMBL/GenBank/DDBJ databases">
        <title>Actinomadura violae sp. nov., isolated from lichen in Thailand.</title>
        <authorList>
            <person name="Kanchanasin P."/>
            <person name="Saeng-In P."/>
            <person name="Phongsopitanun W."/>
            <person name="Yuki M."/>
            <person name="Kudo T."/>
            <person name="Ohkuma M."/>
            <person name="Tanasupawat S."/>
        </authorList>
    </citation>
    <scope>NUCLEOTIDE SEQUENCE [LARGE SCALE GENOMIC DNA]</scope>
    <source>
        <strain evidence="8 9">LCR2-06</strain>
    </source>
</reference>
<feature type="domain" description="RNA polymerase sigma factor 70 region 4 type 2" evidence="6">
    <location>
        <begin position="116"/>
        <end position="166"/>
    </location>
</feature>
<sequence>MDAVGDAVARLVREERPRVLATLIRVTGGIDPAEDAVQEAAVRALETWPRDGVPDDPRAWLLVAARRRAIDVIRREARRAGKEAEAMAIRGAAPGPLPGDPPGAETVRDDMLRLVFTCCHPALSTEAQVALALRTLGGLTTAEVARGLLVPEATMAKRITRAKQKIARAGIPYRVPPAAELPGRVAGVAATLYLIFNEGYAAGGGEDLVRGALTGEAVRLARLLAGLMPDDPTVLGLLALLLLHDARRAARTDPAGCPVLLPDQDRTRWDAAQIKEGVELVGAALRRTPDRPDPYVVQAAIAACHALAPSYDATPWEAVVSWYDVLLTVRDEPVVRLNRAVAVAERDGPAAGLALVEDIGGLEGYPWWHATRAELLRRAGRPGEASAAYERALALDLSVPQAGHLRRRLADLAS</sequence>
<dbReference type="InterPro" id="IPR013325">
    <property type="entry name" value="RNA_pol_sigma_r2"/>
</dbReference>
<dbReference type="Gene3D" id="1.10.1740.10">
    <property type="match status" value="1"/>
</dbReference>
<dbReference type="SUPFAM" id="SSF88659">
    <property type="entry name" value="Sigma3 and sigma4 domains of RNA polymerase sigma factors"/>
    <property type="match status" value="1"/>
</dbReference>
<feature type="domain" description="RNA polymerase sigma-70 region 2" evidence="5">
    <location>
        <begin position="11"/>
        <end position="79"/>
    </location>
</feature>
<comment type="caution">
    <text evidence="8">The sequence shown here is derived from an EMBL/GenBank/DDBJ whole genome shotgun (WGS) entry which is preliminary data.</text>
</comment>
<proteinExistence type="inferred from homology"/>
<evidence type="ECO:0000313" key="8">
    <source>
        <dbReference type="EMBL" id="MBO2456998.1"/>
    </source>
</evidence>
<evidence type="ECO:0000259" key="7">
    <source>
        <dbReference type="Pfam" id="PF20239"/>
    </source>
</evidence>
<organism evidence="8 9">
    <name type="scientific">Actinomadura violacea</name>
    <dbReference type="NCBI Taxonomy" id="2819934"/>
    <lineage>
        <taxon>Bacteria</taxon>
        <taxon>Bacillati</taxon>
        <taxon>Actinomycetota</taxon>
        <taxon>Actinomycetes</taxon>
        <taxon>Streptosporangiales</taxon>
        <taxon>Thermomonosporaceae</taxon>
        <taxon>Actinomadura</taxon>
    </lineage>
</organism>
<evidence type="ECO:0000256" key="4">
    <source>
        <dbReference type="ARBA" id="ARBA00023163"/>
    </source>
</evidence>
<evidence type="ECO:0000256" key="1">
    <source>
        <dbReference type="ARBA" id="ARBA00010641"/>
    </source>
</evidence>
<keyword evidence="3" id="KW-0731">Sigma factor</keyword>
<dbReference type="InterPro" id="IPR014284">
    <property type="entry name" value="RNA_pol_sigma-70_dom"/>
</dbReference>
<dbReference type="Gene3D" id="1.25.40.10">
    <property type="entry name" value="Tetratricopeptide repeat domain"/>
    <property type="match status" value="1"/>
</dbReference>
<dbReference type="InterPro" id="IPR013324">
    <property type="entry name" value="RNA_pol_sigma_r3/r4-like"/>
</dbReference>
<evidence type="ECO:0000313" key="9">
    <source>
        <dbReference type="Proteomes" id="UP000680206"/>
    </source>
</evidence>
<dbReference type="Pfam" id="PF04542">
    <property type="entry name" value="Sigma70_r2"/>
    <property type="match status" value="1"/>
</dbReference>
<dbReference type="InterPro" id="IPR011990">
    <property type="entry name" value="TPR-like_helical_dom_sf"/>
</dbReference>
<dbReference type="PANTHER" id="PTHR47756:SF2">
    <property type="entry name" value="BLL6612 PROTEIN"/>
    <property type="match status" value="1"/>
</dbReference>
<name>A0ABS3RKW1_9ACTN</name>
<dbReference type="SUPFAM" id="SSF88946">
    <property type="entry name" value="Sigma2 domain of RNA polymerase sigma factors"/>
    <property type="match status" value="1"/>
</dbReference>